<protein>
    <submittedName>
        <fullName evidence="2">Integrase core domain-containing protein</fullName>
    </submittedName>
</protein>
<dbReference type="SUPFAM" id="SSF53098">
    <property type="entry name" value="Ribonuclease H-like"/>
    <property type="match status" value="1"/>
</dbReference>
<dbReference type="RefSeq" id="WP_380570442.1">
    <property type="nucleotide sequence ID" value="NZ_JBHMAH010000015.1"/>
</dbReference>
<name>A0ABV5Z3Q0_9STAP</name>
<evidence type="ECO:0000313" key="3">
    <source>
        <dbReference type="Proteomes" id="UP001589740"/>
    </source>
</evidence>
<dbReference type="Proteomes" id="UP001589740">
    <property type="component" value="Unassembled WGS sequence"/>
</dbReference>
<evidence type="ECO:0000313" key="2">
    <source>
        <dbReference type="EMBL" id="MFB9860744.1"/>
    </source>
</evidence>
<dbReference type="InterPro" id="IPR012337">
    <property type="entry name" value="RNaseH-like_sf"/>
</dbReference>
<dbReference type="InterPro" id="IPR001584">
    <property type="entry name" value="Integrase_cat-core"/>
</dbReference>
<gene>
    <name evidence="2" type="ORF">ACFFLE_06420</name>
</gene>
<organism evidence="2 3">
    <name type="scientific">Salinicoccus siamensis</name>
    <dbReference type="NCBI Taxonomy" id="381830"/>
    <lineage>
        <taxon>Bacteria</taxon>
        <taxon>Bacillati</taxon>
        <taxon>Bacillota</taxon>
        <taxon>Bacilli</taxon>
        <taxon>Bacillales</taxon>
        <taxon>Staphylococcaceae</taxon>
        <taxon>Salinicoccus</taxon>
    </lineage>
</organism>
<proteinExistence type="predicted"/>
<dbReference type="EMBL" id="JBHMAH010000015">
    <property type="protein sequence ID" value="MFB9860744.1"/>
    <property type="molecule type" value="Genomic_DNA"/>
</dbReference>
<reference evidence="2 3" key="1">
    <citation type="submission" date="2024-09" db="EMBL/GenBank/DDBJ databases">
        <authorList>
            <person name="Sun Q."/>
            <person name="Mori K."/>
        </authorList>
    </citation>
    <scope>NUCLEOTIDE SEQUENCE [LARGE SCALE GENOMIC DNA]</scope>
    <source>
        <strain evidence="2 3">JCM 12822</strain>
    </source>
</reference>
<dbReference type="Pfam" id="PF13683">
    <property type="entry name" value="rve_3"/>
    <property type="match status" value="1"/>
</dbReference>
<sequence length="40" mass="4877">KDYGTPREARQHIRDYMAFYNHEHLHQSLDYQTPGTIHIH</sequence>
<feature type="domain" description="Integrase catalytic" evidence="1">
    <location>
        <begin position="6"/>
        <end position="34"/>
    </location>
</feature>
<feature type="non-terminal residue" evidence="2">
    <location>
        <position position="1"/>
    </location>
</feature>
<comment type="caution">
    <text evidence="2">The sequence shown here is derived from an EMBL/GenBank/DDBJ whole genome shotgun (WGS) entry which is preliminary data.</text>
</comment>
<evidence type="ECO:0000259" key="1">
    <source>
        <dbReference type="Pfam" id="PF13683"/>
    </source>
</evidence>
<accession>A0ABV5Z3Q0</accession>
<keyword evidence="3" id="KW-1185">Reference proteome</keyword>